<keyword evidence="3 6" id="KW-0812">Transmembrane</keyword>
<proteinExistence type="predicted"/>
<feature type="transmembrane region" description="Helical" evidence="6">
    <location>
        <begin position="145"/>
        <end position="164"/>
    </location>
</feature>
<dbReference type="CDD" id="cd06580">
    <property type="entry name" value="TM_PBP1_transp_TpRbsC_like"/>
    <property type="match status" value="1"/>
</dbReference>
<evidence type="ECO:0000313" key="7">
    <source>
        <dbReference type="EMBL" id="PTE10259.1"/>
    </source>
</evidence>
<dbReference type="Pfam" id="PF02653">
    <property type="entry name" value="BPD_transp_2"/>
    <property type="match status" value="1"/>
</dbReference>
<organism evidence="7 8">
    <name type="scientific">Mesorhizobium helmanticense</name>
    <dbReference type="NCBI Taxonomy" id="1776423"/>
    <lineage>
        <taxon>Bacteria</taxon>
        <taxon>Pseudomonadati</taxon>
        <taxon>Pseudomonadota</taxon>
        <taxon>Alphaproteobacteria</taxon>
        <taxon>Hyphomicrobiales</taxon>
        <taxon>Phyllobacteriaceae</taxon>
        <taxon>Mesorhizobium</taxon>
    </lineage>
</organism>
<protein>
    <submittedName>
        <fullName evidence="7">ABC transporter permease</fullName>
    </submittedName>
</protein>
<dbReference type="GO" id="GO:0022857">
    <property type="term" value="F:transmembrane transporter activity"/>
    <property type="evidence" value="ECO:0007669"/>
    <property type="project" value="InterPro"/>
</dbReference>
<feature type="transmembrane region" description="Helical" evidence="6">
    <location>
        <begin position="33"/>
        <end position="51"/>
    </location>
</feature>
<comment type="caution">
    <text evidence="7">The sequence shown here is derived from an EMBL/GenBank/DDBJ whole genome shotgun (WGS) entry which is preliminary data.</text>
</comment>
<dbReference type="PANTHER" id="PTHR43370">
    <property type="entry name" value="SUGAR ABC TRANSPORTER INTEGRAL MEMBRANE PROTEIN-RELATED"/>
    <property type="match status" value="1"/>
</dbReference>
<feature type="transmembrane region" description="Helical" evidence="6">
    <location>
        <begin position="87"/>
        <end position="109"/>
    </location>
</feature>
<evidence type="ECO:0000313" key="8">
    <source>
        <dbReference type="Proteomes" id="UP000240259"/>
    </source>
</evidence>
<evidence type="ECO:0000256" key="2">
    <source>
        <dbReference type="ARBA" id="ARBA00022475"/>
    </source>
</evidence>
<dbReference type="GO" id="GO:0005886">
    <property type="term" value="C:plasma membrane"/>
    <property type="evidence" value="ECO:0007669"/>
    <property type="project" value="UniProtKB-SubCell"/>
</dbReference>
<dbReference type="PANTHER" id="PTHR43370:SF2">
    <property type="entry name" value="ABC TRANSPORTER PERMEASE PROTEIN"/>
    <property type="match status" value="1"/>
</dbReference>
<feature type="transmembrane region" description="Helical" evidence="6">
    <location>
        <begin position="233"/>
        <end position="259"/>
    </location>
</feature>
<feature type="transmembrane region" description="Helical" evidence="6">
    <location>
        <begin position="194"/>
        <end position="213"/>
    </location>
</feature>
<dbReference type="InterPro" id="IPR001851">
    <property type="entry name" value="ABC_transp_permease"/>
</dbReference>
<evidence type="ECO:0000256" key="5">
    <source>
        <dbReference type="ARBA" id="ARBA00023136"/>
    </source>
</evidence>
<keyword evidence="2" id="KW-1003">Cell membrane</keyword>
<sequence length="320" mass="33646">MAYISFLASVLEQSSPIMLAALAAMITLRANILNVAVEGMMLVGAFTAIAVGNASGSAALALLCALVAAIVMSQLLALMTLRFSADFIVAGLGINLLAAGGSLFALEWFYRSPGGLRPITFPDLWHIPAGALSWLPVLGPALEGQSIIVVLSFLAVPACFVFLYKTPTGYYLRASGEDEHAARSAGIDVARMKALALAISGLLAGLAGAQISMDKLHFFLPEMTSGRGFIGLAATLFSGGLPWTTAAAAVLFGFFGALGDRLQALDIPSQFVLMLPYLAAILGLTFARWRLHIRNRPARILKPQATSEPSGSHRADLEPS</sequence>
<accession>A0A2T4IX79</accession>
<name>A0A2T4IX79_9HYPH</name>
<gene>
    <name evidence="7" type="ORF">C9427_12030</name>
</gene>
<dbReference type="Proteomes" id="UP000240259">
    <property type="component" value="Unassembled WGS sequence"/>
</dbReference>
<feature type="transmembrane region" description="Helical" evidence="6">
    <location>
        <begin position="58"/>
        <end position="81"/>
    </location>
</feature>
<dbReference type="RefSeq" id="WP_107649386.1">
    <property type="nucleotide sequence ID" value="NZ_PZJX01000025.1"/>
</dbReference>
<dbReference type="OrthoDB" id="9792579at2"/>
<dbReference type="AlphaFoldDB" id="A0A2T4IX79"/>
<evidence type="ECO:0000256" key="4">
    <source>
        <dbReference type="ARBA" id="ARBA00022989"/>
    </source>
</evidence>
<keyword evidence="8" id="KW-1185">Reference proteome</keyword>
<evidence type="ECO:0000256" key="1">
    <source>
        <dbReference type="ARBA" id="ARBA00004651"/>
    </source>
</evidence>
<dbReference type="EMBL" id="PZJX01000025">
    <property type="protein sequence ID" value="PTE10259.1"/>
    <property type="molecule type" value="Genomic_DNA"/>
</dbReference>
<comment type="subcellular location">
    <subcellularLocation>
        <location evidence="1">Cell membrane</location>
        <topology evidence="1">Multi-pass membrane protein</topology>
    </subcellularLocation>
</comment>
<reference evidence="7 8" key="1">
    <citation type="submission" date="2018-03" db="EMBL/GenBank/DDBJ databases">
        <title>Genome sequence of the symbiotic type strain Mesorhizobium helmanticense CSLC115NT isolated from Lotus corniculatus nodules.</title>
        <authorList>
            <person name="Sannazzaro A.I."/>
            <person name="Torres Tejerizo G.A."/>
            <person name="Dip D."/>
            <person name="Caballero M."/>
            <person name="Pistorio M."/>
            <person name="Estrella M.J."/>
        </authorList>
    </citation>
    <scope>NUCLEOTIDE SEQUENCE [LARGE SCALE GENOMIC DNA]</scope>
    <source>
        <strain evidence="7 8">CSLC115N</strain>
    </source>
</reference>
<keyword evidence="4 6" id="KW-1133">Transmembrane helix</keyword>
<evidence type="ECO:0000256" key="3">
    <source>
        <dbReference type="ARBA" id="ARBA00022692"/>
    </source>
</evidence>
<evidence type="ECO:0000256" key="6">
    <source>
        <dbReference type="SAM" id="Phobius"/>
    </source>
</evidence>
<keyword evidence="5 6" id="KW-0472">Membrane</keyword>
<feature type="transmembrane region" description="Helical" evidence="6">
    <location>
        <begin position="271"/>
        <end position="289"/>
    </location>
</feature>